<comment type="caution">
    <text evidence="3">The sequence shown here is derived from an EMBL/GenBank/DDBJ whole genome shotgun (WGS) entry which is preliminary data.</text>
</comment>
<organism evidence="3 4">
    <name type="scientific">Macrophomina phaseolina (strain MS6)</name>
    <name type="common">Charcoal rot fungus</name>
    <dbReference type="NCBI Taxonomy" id="1126212"/>
    <lineage>
        <taxon>Eukaryota</taxon>
        <taxon>Fungi</taxon>
        <taxon>Dikarya</taxon>
        <taxon>Ascomycota</taxon>
        <taxon>Pezizomycotina</taxon>
        <taxon>Dothideomycetes</taxon>
        <taxon>Dothideomycetes incertae sedis</taxon>
        <taxon>Botryosphaeriales</taxon>
        <taxon>Botryosphaeriaceae</taxon>
        <taxon>Macrophomina</taxon>
    </lineage>
</organism>
<dbReference type="PANTHER" id="PTHR24198:SF165">
    <property type="entry name" value="ANKYRIN REPEAT-CONTAINING PROTEIN-RELATED"/>
    <property type="match status" value="1"/>
</dbReference>
<dbReference type="PANTHER" id="PTHR24198">
    <property type="entry name" value="ANKYRIN REPEAT AND PROTEIN KINASE DOMAIN-CONTAINING PROTEIN"/>
    <property type="match status" value="1"/>
</dbReference>
<proteinExistence type="predicted"/>
<dbReference type="EMBL" id="AHHD01000442">
    <property type="protein sequence ID" value="EKG12690.1"/>
    <property type="molecule type" value="Genomic_DNA"/>
</dbReference>
<dbReference type="HOGENOM" id="CLU_863494_0_0_1"/>
<dbReference type="SMART" id="SM00248">
    <property type="entry name" value="ANK"/>
    <property type="match status" value="5"/>
</dbReference>
<evidence type="ECO:0000256" key="2">
    <source>
        <dbReference type="ARBA" id="ARBA00023043"/>
    </source>
</evidence>
<reference evidence="3 4" key="1">
    <citation type="journal article" date="2012" name="BMC Genomics">
        <title>Tools to kill: Genome of one of the most destructive plant pathogenic fungi Macrophomina phaseolina.</title>
        <authorList>
            <person name="Islam M.S."/>
            <person name="Haque M.S."/>
            <person name="Islam M.M."/>
            <person name="Emdad E.M."/>
            <person name="Halim A."/>
            <person name="Hossen Q.M.M."/>
            <person name="Hossain M.Z."/>
            <person name="Ahmed B."/>
            <person name="Rahim S."/>
            <person name="Rahman M.S."/>
            <person name="Alam M.M."/>
            <person name="Hou S."/>
            <person name="Wan X."/>
            <person name="Saito J.A."/>
            <person name="Alam M."/>
        </authorList>
    </citation>
    <scope>NUCLEOTIDE SEQUENCE [LARGE SCALE GENOMIC DNA]</scope>
    <source>
        <strain evidence="3 4">MS6</strain>
    </source>
</reference>
<dbReference type="OrthoDB" id="1577640at2759"/>
<dbReference type="VEuPathDB" id="FungiDB:MPH_10189"/>
<accession>K2S744</accession>
<dbReference type="Gene3D" id="1.25.40.20">
    <property type="entry name" value="Ankyrin repeat-containing domain"/>
    <property type="match status" value="1"/>
</dbReference>
<dbReference type="InParanoid" id="K2S744"/>
<dbReference type="Pfam" id="PF12796">
    <property type="entry name" value="Ank_2"/>
    <property type="match status" value="2"/>
</dbReference>
<evidence type="ECO:0000313" key="4">
    <source>
        <dbReference type="Proteomes" id="UP000007129"/>
    </source>
</evidence>
<sequence length="322" mass="36200">MQLANEDHIRGRLDDLIFEFLHNRPGAYVNWHRLYRPDQPARNHHDWTFHVQEGAKRDKDWLIRRHRIRRPLFNAARWNLWRVVEKLIRAGEDVNAWNSGNWSAMHIAAQEASLESVELLVRLGNVNIDQADWAGFRPLHSAAVWKKNPHIFEWLLQNSADAQASSHIGGLPLQGAAFDSAPEVVATMLRNGVNPRTFCEHYHNETVFLAAPLQHAAYSGSIRCIELLLENGAGQYGTVLAAAVYGGNRDMVGALLDAGVPYEEFALEEAAAWKDLTTVERHSFIDETVTRAGEQLCSSILEAAKMGSGRDGSPLHRGRCAY</sequence>
<dbReference type="AlphaFoldDB" id="K2S744"/>
<gene>
    <name evidence="3" type="ORF">MPH_10189</name>
</gene>
<dbReference type="InterPro" id="IPR002110">
    <property type="entry name" value="Ankyrin_rpt"/>
</dbReference>
<keyword evidence="1" id="KW-0677">Repeat</keyword>
<evidence type="ECO:0000256" key="1">
    <source>
        <dbReference type="ARBA" id="ARBA00022737"/>
    </source>
</evidence>
<protein>
    <submittedName>
        <fullName evidence="3">Uncharacterized protein</fullName>
    </submittedName>
</protein>
<dbReference type="InterPro" id="IPR036770">
    <property type="entry name" value="Ankyrin_rpt-contain_sf"/>
</dbReference>
<dbReference type="STRING" id="1126212.K2S744"/>
<dbReference type="SUPFAM" id="SSF48403">
    <property type="entry name" value="Ankyrin repeat"/>
    <property type="match status" value="1"/>
</dbReference>
<evidence type="ECO:0000313" key="3">
    <source>
        <dbReference type="EMBL" id="EKG12690.1"/>
    </source>
</evidence>
<dbReference type="eggNOG" id="KOG4177">
    <property type="taxonomic scope" value="Eukaryota"/>
</dbReference>
<dbReference type="Proteomes" id="UP000007129">
    <property type="component" value="Unassembled WGS sequence"/>
</dbReference>
<keyword evidence="2" id="KW-0040">ANK repeat</keyword>
<name>K2S744_MACPH</name>